<organism evidence="2 3">
    <name type="scientific">Alkaliphilus oremlandii (strain OhILAs)</name>
    <name type="common">Clostridium oremlandii (strain OhILAs)</name>
    <dbReference type="NCBI Taxonomy" id="350688"/>
    <lineage>
        <taxon>Bacteria</taxon>
        <taxon>Bacillati</taxon>
        <taxon>Bacillota</taxon>
        <taxon>Clostridia</taxon>
        <taxon>Peptostreptococcales</taxon>
        <taxon>Natronincolaceae</taxon>
        <taxon>Alkaliphilus</taxon>
    </lineage>
</organism>
<evidence type="ECO:0000256" key="1">
    <source>
        <dbReference type="SAM" id="Phobius"/>
    </source>
</evidence>
<keyword evidence="1" id="KW-1133">Transmembrane helix</keyword>
<proteinExistence type="predicted"/>
<dbReference type="AlphaFoldDB" id="A8MJ85"/>
<dbReference type="Proteomes" id="UP000000269">
    <property type="component" value="Chromosome"/>
</dbReference>
<reference evidence="3" key="1">
    <citation type="submission" date="2007-10" db="EMBL/GenBank/DDBJ databases">
        <title>Complete genome of Alkaliphilus oremlandii OhILAs.</title>
        <authorList>
            <person name="Copeland A."/>
            <person name="Lucas S."/>
            <person name="Lapidus A."/>
            <person name="Barry K."/>
            <person name="Detter J.C."/>
            <person name="Glavina del Rio T."/>
            <person name="Hammon N."/>
            <person name="Israni S."/>
            <person name="Dalin E."/>
            <person name="Tice H."/>
            <person name="Pitluck S."/>
            <person name="Chain P."/>
            <person name="Malfatti S."/>
            <person name="Shin M."/>
            <person name="Vergez L."/>
            <person name="Schmutz J."/>
            <person name="Larimer F."/>
            <person name="Land M."/>
            <person name="Hauser L."/>
            <person name="Kyrpides N."/>
            <person name="Mikhailova N."/>
            <person name="Stolz J.F."/>
            <person name="Dawson A."/>
            <person name="Fisher E."/>
            <person name="Crable B."/>
            <person name="Perera E."/>
            <person name="Lisak J."/>
            <person name="Ranganathan M."/>
            <person name="Basu P."/>
            <person name="Richardson P."/>
        </authorList>
    </citation>
    <scope>NUCLEOTIDE SEQUENCE [LARGE SCALE GENOMIC DNA]</scope>
    <source>
        <strain evidence="3">OhILAs</strain>
    </source>
</reference>
<feature type="transmembrane region" description="Helical" evidence="1">
    <location>
        <begin position="58"/>
        <end position="81"/>
    </location>
</feature>
<evidence type="ECO:0000313" key="3">
    <source>
        <dbReference type="Proteomes" id="UP000000269"/>
    </source>
</evidence>
<protein>
    <submittedName>
        <fullName evidence="2">Uncharacterized protein</fullName>
    </submittedName>
</protein>
<dbReference type="HOGENOM" id="CLU_2434370_0_0_9"/>
<dbReference type="KEGG" id="aoe:Clos_2335"/>
<keyword evidence="1" id="KW-0812">Transmembrane</keyword>
<gene>
    <name evidence="2" type="ordered locus">Clos_2335</name>
</gene>
<feature type="transmembrane region" description="Helical" evidence="1">
    <location>
        <begin position="12"/>
        <end position="32"/>
    </location>
</feature>
<sequence length="90" mass="10396">MIVNNNPFKTYCIFILGSISALLIIATSIVTAKRGFGMEDLSYKQFILHSILNEFSSYWLLVIVVFVFSILVIFCSIRKIYLLNLLKKRK</sequence>
<name>A8MJ85_ALKOO</name>
<keyword evidence="3" id="KW-1185">Reference proteome</keyword>
<evidence type="ECO:0000313" key="2">
    <source>
        <dbReference type="EMBL" id="ABW19867.1"/>
    </source>
</evidence>
<accession>A8MJ85</accession>
<dbReference type="EMBL" id="CP000853">
    <property type="protein sequence ID" value="ABW19867.1"/>
    <property type="molecule type" value="Genomic_DNA"/>
</dbReference>
<keyword evidence="1" id="KW-0472">Membrane</keyword>